<name>A0AAW1I4K9_SAPOF</name>
<evidence type="ECO:0000256" key="1">
    <source>
        <dbReference type="SAM" id="MobiDB-lite"/>
    </source>
</evidence>
<dbReference type="Proteomes" id="UP001443914">
    <property type="component" value="Unassembled WGS sequence"/>
</dbReference>
<comment type="caution">
    <text evidence="2">The sequence shown here is derived from an EMBL/GenBank/DDBJ whole genome shotgun (WGS) entry which is preliminary data.</text>
</comment>
<dbReference type="AlphaFoldDB" id="A0AAW1I4K9"/>
<proteinExistence type="predicted"/>
<reference evidence="2" key="1">
    <citation type="submission" date="2024-03" db="EMBL/GenBank/DDBJ databases">
        <title>WGS assembly of Saponaria officinalis var. Norfolk2.</title>
        <authorList>
            <person name="Jenkins J."/>
            <person name="Shu S."/>
            <person name="Grimwood J."/>
            <person name="Barry K."/>
            <person name="Goodstein D."/>
            <person name="Schmutz J."/>
            <person name="Leebens-Mack J."/>
            <person name="Osbourn A."/>
        </authorList>
    </citation>
    <scope>NUCLEOTIDE SEQUENCE [LARGE SCALE GENOMIC DNA]</scope>
    <source>
        <strain evidence="2">JIC</strain>
    </source>
</reference>
<protein>
    <submittedName>
        <fullName evidence="2">Uncharacterized protein</fullName>
    </submittedName>
</protein>
<evidence type="ECO:0000313" key="3">
    <source>
        <dbReference type="Proteomes" id="UP001443914"/>
    </source>
</evidence>
<sequence length="183" mass="19658">MEPNKGSLLKTSKKDNATSKKDDLQSVDVKAGVDEDGVGRLSKKVLEGEEIPASSQVKPWDTPGFCRKCHIRMNLEEDGRGGMWISPTGSVFVDGCGLCIDCEEAGSVETDPNWGRSRRSSDEEDFSSSGEVSSSTPLKKSSEGGCCCNGDICCCPGSHCCHCRCTSSFFCCGCGRHGFHVRI</sequence>
<gene>
    <name evidence="2" type="ORF">RND81_10G201700</name>
</gene>
<accession>A0AAW1I4K9</accession>
<feature type="region of interest" description="Disordered" evidence="1">
    <location>
        <begin position="1"/>
        <end position="24"/>
    </location>
</feature>
<evidence type="ECO:0000313" key="2">
    <source>
        <dbReference type="EMBL" id="KAK9684317.1"/>
    </source>
</evidence>
<dbReference type="EMBL" id="JBDFQZ010000010">
    <property type="protein sequence ID" value="KAK9684317.1"/>
    <property type="molecule type" value="Genomic_DNA"/>
</dbReference>
<keyword evidence="3" id="KW-1185">Reference proteome</keyword>
<organism evidence="2 3">
    <name type="scientific">Saponaria officinalis</name>
    <name type="common">Common soapwort</name>
    <name type="synonym">Lychnis saponaria</name>
    <dbReference type="NCBI Taxonomy" id="3572"/>
    <lineage>
        <taxon>Eukaryota</taxon>
        <taxon>Viridiplantae</taxon>
        <taxon>Streptophyta</taxon>
        <taxon>Embryophyta</taxon>
        <taxon>Tracheophyta</taxon>
        <taxon>Spermatophyta</taxon>
        <taxon>Magnoliopsida</taxon>
        <taxon>eudicotyledons</taxon>
        <taxon>Gunneridae</taxon>
        <taxon>Pentapetalae</taxon>
        <taxon>Caryophyllales</taxon>
        <taxon>Caryophyllaceae</taxon>
        <taxon>Caryophylleae</taxon>
        <taxon>Saponaria</taxon>
    </lineage>
</organism>
<feature type="region of interest" description="Disordered" evidence="1">
    <location>
        <begin position="110"/>
        <end position="141"/>
    </location>
</feature>
<feature type="compositionally biased region" description="Basic and acidic residues" evidence="1">
    <location>
        <begin position="12"/>
        <end position="24"/>
    </location>
</feature>